<evidence type="ECO:0000256" key="1">
    <source>
        <dbReference type="SAM" id="MobiDB-lite"/>
    </source>
</evidence>
<keyword evidence="3" id="KW-1185">Reference proteome</keyword>
<feature type="region of interest" description="Disordered" evidence="1">
    <location>
        <begin position="1"/>
        <end position="36"/>
    </location>
</feature>
<reference evidence="2 3" key="1">
    <citation type="submission" date="2020-02" db="EMBL/GenBank/DDBJ databases">
        <title>Draft genome sequence of Haematococcus lacustris strain NIES-144.</title>
        <authorList>
            <person name="Morimoto D."/>
            <person name="Nakagawa S."/>
            <person name="Yoshida T."/>
            <person name="Sawayama S."/>
        </authorList>
    </citation>
    <scope>NUCLEOTIDE SEQUENCE [LARGE SCALE GENOMIC DNA]</scope>
    <source>
        <strain evidence="2 3">NIES-144</strain>
    </source>
</reference>
<proteinExistence type="predicted"/>
<dbReference type="Proteomes" id="UP000485058">
    <property type="component" value="Unassembled WGS sequence"/>
</dbReference>
<dbReference type="AlphaFoldDB" id="A0A6A0AHE2"/>
<gene>
    <name evidence="2" type="ORF">HaLaN_31590</name>
</gene>
<comment type="caution">
    <text evidence="2">The sequence shown here is derived from an EMBL/GenBank/DDBJ whole genome shotgun (WGS) entry which is preliminary data.</text>
</comment>
<dbReference type="EMBL" id="BLLF01006579">
    <property type="protein sequence ID" value="GFH32380.1"/>
    <property type="molecule type" value="Genomic_DNA"/>
</dbReference>
<organism evidence="2 3">
    <name type="scientific">Haematococcus lacustris</name>
    <name type="common">Green alga</name>
    <name type="synonym">Haematococcus pluvialis</name>
    <dbReference type="NCBI Taxonomy" id="44745"/>
    <lineage>
        <taxon>Eukaryota</taxon>
        <taxon>Viridiplantae</taxon>
        <taxon>Chlorophyta</taxon>
        <taxon>core chlorophytes</taxon>
        <taxon>Chlorophyceae</taxon>
        <taxon>CS clade</taxon>
        <taxon>Chlamydomonadales</taxon>
        <taxon>Haematococcaceae</taxon>
        <taxon>Haematococcus</taxon>
    </lineage>
</organism>
<protein>
    <submittedName>
        <fullName evidence="2">Uncharacterized protein</fullName>
    </submittedName>
</protein>
<evidence type="ECO:0000313" key="3">
    <source>
        <dbReference type="Proteomes" id="UP000485058"/>
    </source>
</evidence>
<name>A0A6A0AHE2_HAELA</name>
<accession>A0A6A0AHE2</accession>
<sequence length="85" mass="9362">MSSPRADASSGVENKTTSRHLARALLHLPEFSSQPAMHPDRAAELLSDEQKIVSTSVKFDGLIKVWHRSVRGDSQSSAHQTYCNT</sequence>
<evidence type="ECO:0000313" key="2">
    <source>
        <dbReference type="EMBL" id="GFH32380.1"/>
    </source>
</evidence>